<keyword evidence="1" id="KW-0472">Membrane</keyword>
<keyword evidence="3" id="KW-1185">Reference proteome</keyword>
<evidence type="ECO:0000256" key="1">
    <source>
        <dbReference type="SAM" id="Phobius"/>
    </source>
</evidence>
<reference evidence="3" key="1">
    <citation type="journal article" date="2019" name="Int. J. Syst. Evol. Microbiol.">
        <title>The Global Catalogue of Microorganisms (GCM) 10K type strain sequencing project: providing services to taxonomists for standard genome sequencing and annotation.</title>
        <authorList>
            <consortium name="The Broad Institute Genomics Platform"/>
            <consortium name="The Broad Institute Genome Sequencing Center for Infectious Disease"/>
            <person name="Wu L."/>
            <person name="Ma J."/>
        </authorList>
    </citation>
    <scope>NUCLEOTIDE SEQUENCE [LARGE SCALE GENOMIC DNA]</scope>
    <source>
        <strain evidence="3">CGMCC 4.7643</strain>
    </source>
</reference>
<name>A0ABW5GI75_9PSEU</name>
<evidence type="ECO:0000313" key="3">
    <source>
        <dbReference type="Proteomes" id="UP001597419"/>
    </source>
</evidence>
<evidence type="ECO:0000313" key="2">
    <source>
        <dbReference type="EMBL" id="MFD2460544.1"/>
    </source>
</evidence>
<keyword evidence="1" id="KW-0812">Transmembrane</keyword>
<dbReference type="EMBL" id="JBHUKU010000009">
    <property type="protein sequence ID" value="MFD2460544.1"/>
    <property type="molecule type" value="Genomic_DNA"/>
</dbReference>
<gene>
    <name evidence="2" type="ORF">ACFSYJ_18190</name>
</gene>
<organism evidence="2 3">
    <name type="scientific">Amycolatopsis samaneae</name>
    <dbReference type="NCBI Taxonomy" id="664691"/>
    <lineage>
        <taxon>Bacteria</taxon>
        <taxon>Bacillati</taxon>
        <taxon>Actinomycetota</taxon>
        <taxon>Actinomycetes</taxon>
        <taxon>Pseudonocardiales</taxon>
        <taxon>Pseudonocardiaceae</taxon>
        <taxon>Amycolatopsis</taxon>
    </lineage>
</organism>
<dbReference type="RefSeq" id="WP_345393665.1">
    <property type="nucleotide sequence ID" value="NZ_BAABHG010000006.1"/>
</dbReference>
<comment type="caution">
    <text evidence="2">The sequence shown here is derived from an EMBL/GenBank/DDBJ whole genome shotgun (WGS) entry which is preliminary data.</text>
</comment>
<proteinExistence type="predicted"/>
<feature type="transmembrane region" description="Helical" evidence="1">
    <location>
        <begin position="64"/>
        <end position="81"/>
    </location>
</feature>
<dbReference type="Proteomes" id="UP001597419">
    <property type="component" value="Unassembled WGS sequence"/>
</dbReference>
<protein>
    <submittedName>
        <fullName evidence="2">Uncharacterized protein</fullName>
    </submittedName>
</protein>
<sequence length="181" mass="17569">MTNVQWPAKPVSTSGEDLAEPAKNLLIGLGLLGSESPGADATTPQSLQVIQAGSLAVSRNSARIIAGVSAFAASGGLLSQLGNMDLAVRLVIIGSVALVLAAGAVAVALIIAADVRCRAAASVARTESLAAVAAAFVNGGASLSRSGSSASPANSLGSTPAVNVQCLMSALTRSATTASGS</sequence>
<accession>A0ABW5GI75</accession>
<feature type="transmembrane region" description="Helical" evidence="1">
    <location>
        <begin position="87"/>
        <end position="112"/>
    </location>
</feature>
<keyword evidence="1" id="KW-1133">Transmembrane helix</keyword>